<evidence type="ECO:0000256" key="3">
    <source>
        <dbReference type="ARBA" id="ARBA00022679"/>
    </source>
</evidence>
<evidence type="ECO:0000313" key="9">
    <source>
        <dbReference type="Proteomes" id="UP001596527"/>
    </source>
</evidence>
<organism evidence="8 9">
    <name type="scientific">Schaalia naturae</name>
    <dbReference type="NCBI Taxonomy" id="635203"/>
    <lineage>
        <taxon>Bacteria</taxon>
        <taxon>Bacillati</taxon>
        <taxon>Actinomycetota</taxon>
        <taxon>Actinomycetes</taxon>
        <taxon>Actinomycetales</taxon>
        <taxon>Actinomycetaceae</taxon>
        <taxon>Schaalia</taxon>
    </lineage>
</organism>
<keyword evidence="2" id="KW-0762">Sugar transport</keyword>
<reference evidence="9" key="1">
    <citation type="journal article" date="2019" name="Int. J. Syst. Evol. Microbiol.">
        <title>The Global Catalogue of Microorganisms (GCM) 10K type strain sequencing project: providing services to taxonomists for standard genome sequencing and annotation.</title>
        <authorList>
            <consortium name="The Broad Institute Genomics Platform"/>
            <consortium name="The Broad Institute Genome Sequencing Center for Infectious Disease"/>
            <person name="Wu L."/>
            <person name="Ma J."/>
        </authorList>
    </citation>
    <scope>NUCLEOTIDE SEQUENCE [LARGE SCALE GENOMIC DNA]</scope>
    <source>
        <strain evidence="9">CCUG 56698</strain>
    </source>
</reference>
<dbReference type="PANTHER" id="PTHR30009:SF4">
    <property type="entry name" value="PTS SYSTEM N-ACETYLGLUCOSAMINE-SPECIFIC EIICBA COMPONENT"/>
    <property type="match status" value="1"/>
</dbReference>
<dbReference type="InterPro" id="IPR050429">
    <property type="entry name" value="PTS_Glucose_EIICBA"/>
</dbReference>
<dbReference type="PANTHER" id="PTHR30009">
    <property type="entry name" value="CYTOCHROME C-TYPE SYNTHESIS PROTEIN AND PTS TRANSMEMBRANE COMPONENT"/>
    <property type="match status" value="1"/>
</dbReference>
<evidence type="ECO:0000256" key="1">
    <source>
        <dbReference type="ARBA" id="ARBA00022448"/>
    </source>
</evidence>
<keyword evidence="4" id="KW-0598">Phosphotransferase system</keyword>
<protein>
    <submittedName>
        <fullName evidence="8">PTS transporter subunit EIIB</fullName>
    </submittedName>
</protein>
<dbReference type="Pfam" id="PF00367">
    <property type="entry name" value="PTS_EIIB"/>
    <property type="match status" value="1"/>
</dbReference>
<dbReference type="PROSITE" id="PS51098">
    <property type="entry name" value="PTS_EIIB_TYPE_1"/>
    <property type="match status" value="1"/>
</dbReference>
<keyword evidence="9" id="KW-1185">Reference proteome</keyword>
<evidence type="ECO:0000259" key="7">
    <source>
        <dbReference type="PROSITE" id="PS51098"/>
    </source>
</evidence>
<dbReference type="SUPFAM" id="SSF55604">
    <property type="entry name" value="Glucose permease domain IIB"/>
    <property type="match status" value="1"/>
</dbReference>
<proteinExistence type="predicted"/>
<dbReference type="InterPro" id="IPR001996">
    <property type="entry name" value="PTS_IIB_1"/>
</dbReference>
<dbReference type="RefSeq" id="WP_291497347.1">
    <property type="nucleotide sequence ID" value="NZ_JBHTEF010000001.1"/>
</dbReference>
<evidence type="ECO:0000313" key="8">
    <source>
        <dbReference type="EMBL" id="MFC7580658.1"/>
    </source>
</evidence>
<accession>A0ABW2SMQ4</accession>
<name>A0ABW2SMQ4_9ACTO</name>
<comment type="caution">
    <text evidence="8">The sequence shown here is derived from an EMBL/GenBank/DDBJ whole genome shotgun (WGS) entry which is preliminary data.</text>
</comment>
<keyword evidence="5" id="KW-0418">Kinase</keyword>
<sequence length="93" mass="9351">MEDAAVLVDALGGVGNVTEVEPCSPRIRIEVRDPFLVDEPGLRRPGVLAVVRSGDVVQLVVGRGADEAAAALARSLSAARGAGGSAPMDAATS</sequence>
<feature type="active site" description="Phosphocysteine intermediate; for EIIB activity" evidence="6">
    <location>
        <position position="23"/>
    </location>
</feature>
<feature type="domain" description="PTS EIIB type-1" evidence="7">
    <location>
        <begin position="1"/>
        <end position="82"/>
    </location>
</feature>
<dbReference type="Gene3D" id="3.30.1360.60">
    <property type="entry name" value="Glucose permease domain IIB"/>
    <property type="match status" value="1"/>
</dbReference>
<dbReference type="InterPro" id="IPR036878">
    <property type="entry name" value="Glu_permease_IIB"/>
</dbReference>
<evidence type="ECO:0000256" key="4">
    <source>
        <dbReference type="ARBA" id="ARBA00022683"/>
    </source>
</evidence>
<evidence type="ECO:0000256" key="2">
    <source>
        <dbReference type="ARBA" id="ARBA00022597"/>
    </source>
</evidence>
<keyword evidence="3" id="KW-0808">Transferase</keyword>
<keyword evidence="1" id="KW-0813">Transport</keyword>
<dbReference type="InterPro" id="IPR018113">
    <property type="entry name" value="PTrfase_EIIB_Cys"/>
</dbReference>
<dbReference type="Proteomes" id="UP001596527">
    <property type="component" value="Unassembled WGS sequence"/>
</dbReference>
<evidence type="ECO:0000256" key="5">
    <source>
        <dbReference type="ARBA" id="ARBA00022777"/>
    </source>
</evidence>
<dbReference type="EMBL" id="JBHTEF010000001">
    <property type="protein sequence ID" value="MFC7580658.1"/>
    <property type="molecule type" value="Genomic_DNA"/>
</dbReference>
<gene>
    <name evidence="8" type="ORF">ACFQWG_05470</name>
</gene>
<evidence type="ECO:0000256" key="6">
    <source>
        <dbReference type="PROSITE-ProRule" id="PRU00421"/>
    </source>
</evidence>